<dbReference type="Gene3D" id="3.40.50.2000">
    <property type="entry name" value="Glycogen Phosphorylase B"/>
    <property type="match status" value="2"/>
</dbReference>
<dbReference type="eggNOG" id="COG0707">
    <property type="taxonomic scope" value="Bacteria"/>
</dbReference>
<dbReference type="SUPFAM" id="SSF53756">
    <property type="entry name" value="UDP-Glycosyltransferase/glycogen phosphorylase"/>
    <property type="match status" value="1"/>
</dbReference>
<comment type="function">
    <text evidence="10">Cell wall formation. Catalyzes the transfer of a GlcNAc subunit on undecaprenyl-pyrophosphoryl-MurNAc-pentapeptide (lipid intermediate I) to form undecaprenyl-pyrophosphoryl-MurNAc-(pentapeptide)GlcNAc (lipid intermediate II).</text>
</comment>
<feature type="binding site" evidence="10">
    <location>
        <position position="167"/>
    </location>
    <ligand>
        <name>UDP-N-acetyl-alpha-D-glucosamine</name>
        <dbReference type="ChEBI" id="CHEBI:57705"/>
    </ligand>
</feature>
<keyword evidence="1 10" id="KW-1003">Cell membrane</keyword>
<evidence type="ECO:0000256" key="7">
    <source>
        <dbReference type="ARBA" id="ARBA00023136"/>
    </source>
</evidence>
<accession>F8EVC8</accession>
<dbReference type="Pfam" id="PF04101">
    <property type="entry name" value="Glyco_tran_28_C"/>
    <property type="match status" value="1"/>
</dbReference>
<evidence type="ECO:0000259" key="13">
    <source>
        <dbReference type="Pfam" id="PF04101"/>
    </source>
</evidence>
<dbReference type="RefSeq" id="WP_013933734.1">
    <property type="nucleotide sequence ID" value="NC_015709.1"/>
</dbReference>
<organism evidence="14 15">
    <name type="scientific">Zymomonas mobilis subsp. pomaceae (strain ATCC 29192 / DSM 22645 / JCM 10191 / CCUG 17912 / NBRC 13757 / NCIMB 11200 / NRRL B-4491 / Barker I)</name>
    <dbReference type="NCBI Taxonomy" id="579138"/>
    <lineage>
        <taxon>Bacteria</taxon>
        <taxon>Pseudomonadati</taxon>
        <taxon>Pseudomonadota</taxon>
        <taxon>Alphaproteobacteria</taxon>
        <taxon>Sphingomonadales</taxon>
        <taxon>Zymomonadaceae</taxon>
        <taxon>Zymomonas</taxon>
    </lineage>
</organism>
<dbReference type="NCBIfam" id="TIGR01133">
    <property type="entry name" value="murG"/>
    <property type="match status" value="1"/>
</dbReference>
<dbReference type="GO" id="GO:0051991">
    <property type="term" value="F:UDP-N-acetyl-D-glucosamine:N-acetylmuramoyl-L-alanyl-D-glutamyl-meso-2,6-diaminopimelyl-D-alanyl-D-alanine-diphosphoundecaprenol 4-beta-N-acetylglucosaminlytransferase activity"/>
    <property type="evidence" value="ECO:0007669"/>
    <property type="project" value="RHEA"/>
</dbReference>
<evidence type="ECO:0000313" key="15">
    <source>
        <dbReference type="Proteomes" id="UP000000491"/>
    </source>
</evidence>
<name>F8EVC8_ZYMMT</name>
<keyword evidence="10" id="KW-0997">Cell inner membrane</keyword>
<gene>
    <name evidence="10" type="primary">murG</name>
    <name evidence="14" type="ordered locus">Zymop_0432</name>
</gene>
<dbReference type="InterPro" id="IPR007235">
    <property type="entry name" value="Glyco_trans_28_C"/>
</dbReference>
<protein>
    <recommendedName>
        <fullName evidence="10">UDP-N-acetylglucosamine--N-acetylmuramyl-(pentapeptide) pyrophosphoryl-undecaprenol N-acetylglucosamine transferase</fullName>
        <ecNumber evidence="10">2.4.1.227</ecNumber>
    </recommendedName>
    <alternativeName>
        <fullName evidence="10">Undecaprenyl-PP-MurNAc-pentapeptide-UDPGlcNAc GlcNAc transferase</fullName>
    </alternativeName>
</protein>
<feature type="compositionally biased region" description="Polar residues" evidence="11">
    <location>
        <begin position="379"/>
        <end position="391"/>
    </location>
</feature>
<dbReference type="UniPathway" id="UPA00219"/>
<dbReference type="Pfam" id="PF03033">
    <property type="entry name" value="Glyco_transf_28"/>
    <property type="match status" value="1"/>
</dbReference>
<reference evidence="14 15" key="1">
    <citation type="journal article" date="2011" name="J. Bacteriol.">
        <title>Genome sequence of the ethanol-producing Zymomonas mobilis subsp. pomaceae lectotype strain ATCC 29192.</title>
        <authorList>
            <person name="Kouvelis V.N."/>
            <person name="Davenport K.W."/>
            <person name="Brettin T.S."/>
            <person name="Bruce D."/>
            <person name="Detter C."/>
            <person name="Han C.S."/>
            <person name="Nolan M."/>
            <person name="Tapia R."/>
            <person name="Damoulaki A."/>
            <person name="Kyrpides N.C."/>
            <person name="Typas M.A."/>
            <person name="Pappas K.M."/>
        </authorList>
    </citation>
    <scope>NUCLEOTIDE SEQUENCE [LARGE SCALE GENOMIC DNA]</scope>
    <source>
        <strain evidence="15">ATCC 29192 / DSM 22645 / JCM 10191 / CCUG 17912 / NBRC 13757 / NCIMB 11200 / NRRL B-4491 / Barker I</strain>
    </source>
</reference>
<keyword evidence="6 10" id="KW-0573">Peptidoglycan synthesis</keyword>
<evidence type="ECO:0000256" key="6">
    <source>
        <dbReference type="ARBA" id="ARBA00022984"/>
    </source>
</evidence>
<dbReference type="STRING" id="579138.Zymop_0432"/>
<dbReference type="HAMAP" id="MF_00033">
    <property type="entry name" value="MurG"/>
    <property type="match status" value="1"/>
</dbReference>
<feature type="domain" description="Glycosyltransferase family 28 N-terminal" evidence="12">
    <location>
        <begin position="8"/>
        <end position="142"/>
    </location>
</feature>
<dbReference type="InterPro" id="IPR004276">
    <property type="entry name" value="GlycoTrans_28_N"/>
</dbReference>
<comment type="catalytic activity">
    <reaction evidence="10">
        <text>di-trans,octa-cis-undecaprenyl diphospho-N-acetyl-alpha-D-muramoyl-L-alanyl-D-glutamyl-meso-2,6-diaminopimeloyl-D-alanyl-D-alanine + UDP-N-acetyl-alpha-D-glucosamine = di-trans,octa-cis-undecaprenyl diphospho-[N-acetyl-alpha-D-glucosaminyl-(1-&gt;4)]-N-acetyl-alpha-D-muramoyl-L-alanyl-D-glutamyl-meso-2,6-diaminopimeloyl-D-alanyl-D-alanine + UDP + H(+)</text>
        <dbReference type="Rhea" id="RHEA:31227"/>
        <dbReference type="ChEBI" id="CHEBI:15378"/>
        <dbReference type="ChEBI" id="CHEBI:57705"/>
        <dbReference type="ChEBI" id="CHEBI:58223"/>
        <dbReference type="ChEBI" id="CHEBI:61387"/>
        <dbReference type="ChEBI" id="CHEBI:61388"/>
        <dbReference type="EC" id="2.4.1.227"/>
    </reaction>
</comment>
<dbReference type="PANTHER" id="PTHR21015">
    <property type="entry name" value="UDP-N-ACETYLGLUCOSAMINE--N-ACETYLMURAMYL-(PENTAPEPTIDE) PYROPHOSPHORYL-UNDECAPRENOL N-ACETYLGLUCOSAMINE TRANSFERASE 1"/>
    <property type="match status" value="1"/>
</dbReference>
<evidence type="ECO:0000256" key="3">
    <source>
        <dbReference type="ARBA" id="ARBA00022676"/>
    </source>
</evidence>
<evidence type="ECO:0000256" key="9">
    <source>
        <dbReference type="ARBA" id="ARBA00023316"/>
    </source>
</evidence>
<dbReference type="GO" id="GO:0050511">
    <property type="term" value="F:undecaprenyldiphospho-muramoylpentapeptide beta-N-acetylglucosaminyltransferase activity"/>
    <property type="evidence" value="ECO:0007669"/>
    <property type="project" value="UniProtKB-UniRule"/>
</dbReference>
<feature type="binding site" evidence="10">
    <location>
        <position position="296"/>
    </location>
    <ligand>
        <name>UDP-N-acetyl-alpha-D-glucosamine</name>
        <dbReference type="ChEBI" id="CHEBI:57705"/>
    </ligand>
</feature>
<dbReference type="AlphaFoldDB" id="F8EVC8"/>
<keyword evidence="8 10" id="KW-0131">Cell cycle</keyword>
<evidence type="ECO:0000256" key="5">
    <source>
        <dbReference type="ARBA" id="ARBA00022960"/>
    </source>
</evidence>
<keyword evidence="9 10" id="KW-0961">Cell wall biogenesis/degradation</keyword>
<keyword evidence="4 10" id="KW-0808">Transferase</keyword>
<keyword evidence="2 10" id="KW-0132">Cell division</keyword>
<keyword evidence="7 10" id="KW-0472">Membrane</keyword>
<dbReference type="GO" id="GO:0005975">
    <property type="term" value="P:carbohydrate metabolic process"/>
    <property type="evidence" value="ECO:0007669"/>
    <property type="project" value="InterPro"/>
</dbReference>
<evidence type="ECO:0000256" key="10">
    <source>
        <dbReference type="HAMAP-Rule" id="MF_00033"/>
    </source>
</evidence>
<evidence type="ECO:0000259" key="12">
    <source>
        <dbReference type="Pfam" id="PF03033"/>
    </source>
</evidence>
<dbReference type="PATRIC" id="fig|579138.3.peg.454"/>
<comment type="subcellular location">
    <subcellularLocation>
        <location evidence="10">Cell inner membrane</location>
        <topology evidence="10">Peripheral membrane protein</topology>
        <orientation evidence="10">Cytoplasmic side</orientation>
    </subcellularLocation>
</comment>
<dbReference type="CDD" id="cd03785">
    <property type="entry name" value="GT28_MurG"/>
    <property type="match status" value="1"/>
</dbReference>
<comment type="pathway">
    <text evidence="10">Cell wall biogenesis; peptidoglycan biosynthesis.</text>
</comment>
<dbReference type="GO" id="GO:0051301">
    <property type="term" value="P:cell division"/>
    <property type="evidence" value="ECO:0007669"/>
    <property type="project" value="UniProtKB-KW"/>
</dbReference>
<dbReference type="EMBL" id="CP002865">
    <property type="protein sequence ID" value="AEI37335.1"/>
    <property type="molecule type" value="Genomic_DNA"/>
</dbReference>
<feature type="binding site" evidence="10">
    <location>
        <position position="124"/>
    </location>
    <ligand>
        <name>UDP-N-acetyl-alpha-D-glucosamine</name>
        <dbReference type="ChEBI" id="CHEBI:57705"/>
    </ligand>
</feature>
<dbReference type="KEGG" id="zmp:Zymop_0432"/>
<evidence type="ECO:0000256" key="8">
    <source>
        <dbReference type="ARBA" id="ARBA00023306"/>
    </source>
</evidence>
<dbReference type="GO" id="GO:0008360">
    <property type="term" value="P:regulation of cell shape"/>
    <property type="evidence" value="ECO:0007669"/>
    <property type="project" value="UniProtKB-KW"/>
</dbReference>
<dbReference type="EC" id="2.4.1.227" evidence="10"/>
<dbReference type="GO" id="GO:0009252">
    <property type="term" value="P:peptidoglycan biosynthetic process"/>
    <property type="evidence" value="ECO:0007669"/>
    <property type="project" value="UniProtKB-UniRule"/>
</dbReference>
<evidence type="ECO:0000256" key="1">
    <source>
        <dbReference type="ARBA" id="ARBA00022475"/>
    </source>
</evidence>
<proteinExistence type="inferred from homology"/>
<evidence type="ECO:0000313" key="14">
    <source>
        <dbReference type="EMBL" id="AEI37335.1"/>
    </source>
</evidence>
<comment type="similarity">
    <text evidence="10">Belongs to the glycosyltransferase 28 family. MurG subfamily.</text>
</comment>
<dbReference type="InterPro" id="IPR006009">
    <property type="entry name" value="GlcNAc_MurG"/>
</dbReference>
<feature type="region of interest" description="Disordered" evidence="11">
    <location>
        <begin position="370"/>
        <end position="391"/>
    </location>
</feature>
<dbReference type="GO" id="GO:0071555">
    <property type="term" value="P:cell wall organization"/>
    <property type="evidence" value="ECO:0007669"/>
    <property type="project" value="UniProtKB-KW"/>
</dbReference>
<dbReference type="HOGENOM" id="CLU_037404_2_1_5"/>
<feature type="domain" description="Glycosyl transferase family 28 C-terminal" evidence="13">
    <location>
        <begin position="189"/>
        <end position="354"/>
    </location>
</feature>
<feature type="binding site" evidence="10">
    <location>
        <position position="195"/>
    </location>
    <ligand>
        <name>UDP-N-acetyl-alpha-D-glucosamine</name>
        <dbReference type="ChEBI" id="CHEBI:57705"/>
    </ligand>
</feature>
<feature type="binding site" evidence="10">
    <location>
        <begin position="14"/>
        <end position="16"/>
    </location>
    <ligand>
        <name>UDP-N-acetyl-alpha-D-glucosamine</name>
        <dbReference type="ChEBI" id="CHEBI:57705"/>
    </ligand>
</feature>
<dbReference type="PANTHER" id="PTHR21015:SF22">
    <property type="entry name" value="GLYCOSYLTRANSFERASE"/>
    <property type="match status" value="1"/>
</dbReference>
<keyword evidence="5 10" id="KW-0133">Cell shape</keyword>
<sequence>MNGSRQYILAAGGTGGHMIPAHALAAELMRRGHHVALITDERGLRFPGLFEGVQLHQLPAGRLMGGPKGMIQALRNIWTGRERALALYENFNPSAVVGFGGYPALPAILAAFKAKIPTIIHEQNAVMGRTNRFLARKVNAIATAYQQVDRLKRRYRRKTEVVGNPVRDEVLFLRDLPYPPLSDDGIFRILVVGGSQGAGILSEVVPEGLGLLPLHLRRRLQVTQQCRPEDLEKTRAQYAKLGIPADLSTYMTDLPQRLGWSHLVISRAGASTVAELSVAGRPAILIPYPAAMDNHQYANARELVASGGARLIDQRYFNPFELAKQIQKMALEPTGLKNAAMRARQVGYPDAAEKLADLVERVGGDDPAAILSKNGASADMTSNENKQGAVA</sequence>
<dbReference type="Proteomes" id="UP000000491">
    <property type="component" value="Chromosome"/>
</dbReference>
<evidence type="ECO:0000256" key="11">
    <source>
        <dbReference type="SAM" id="MobiDB-lite"/>
    </source>
</evidence>
<comment type="caution">
    <text evidence="10">Lacks conserved residue(s) required for the propagation of feature annotation.</text>
</comment>
<keyword evidence="3 10" id="KW-0328">Glycosyltransferase</keyword>
<evidence type="ECO:0000256" key="2">
    <source>
        <dbReference type="ARBA" id="ARBA00022618"/>
    </source>
</evidence>
<dbReference type="GO" id="GO:0005886">
    <property type="term" value="C:plasma membrane"/>
    <property type="evidence" value="ECO:0007669"/>
    <property type="project" value="UniProtKB-SubCell"/>
</dbReference>
<evidence type="ECO:0000256" key="4">
    <source>
        <dbReference type="ARBA" id="ARBA00022679"/>
    </source>
</evidence>